<dbReference type="Pfam" id="PF14383">
    <property type="entry name" value="VARLMGL"/>
    <property type="match status" value="1"/>
</dbReference>
<feature type="region of interest" description="Disordered" evidence="1">
    <location>
        <begin position="1"/>
        <end position="33"/>
    </location>
</feature>
<dbReference type="Pfam" id="PF14309">
    <property type="entry name" value="DUF4378"/>
    <property type="match status" value="1"/>
</dbReference>
<feature type="compositionally biased region" description="Basic residues" evidence="1">
    <location>
        <begin position="1"/>
        <end position="10"/>
    </location>
</feature>
<dbReference type="OrthoDB" id="1925259at2759"/>
<dbReference type="InterPro" id="IPR032795">
    <property type="entry name" value="DUF3741-assoc"/>
</dbReference>
<dbReference type="PANTHER" id="PTHR46836">
    <property type="entry name" value="AFADIN"/>
    <property type="match status" value="1"/>
</dbReference>
<sequence>MERARHRKSKSASGIEGIQHIQKAAPRLSTDSRTYIDGIKRDDSFMLELGQSSWRGPNGTPMKKLLAEEMSREVEPRRRPPSVIARLMGFDGLPSPKHVHGKEKRFSEIYQPKSRSLRYDSRTTGSPPGPPEFKDVYEDLEAAGHHRCSSKWRTGSILTKPELALVQQKLRASDEMDHVLKHLWHRDSPGNRIAVLKPYESKAKPASGPRVPLRREDGLLLEQHGHRRACIYQSGSRARSEVVDEEKTLPTRIIVLKPNLGKVENIFSSSTDLMNRSHRRKDLSSDMGLSRSISKEAREIAREITMQMRDRYDESNDLQSVWGRGYVGDESSYECDESDSESEPEGFVFSCRKSSRYPSFVRVESSVNREAKKRLSERWKMTHNCRDMDMINSDSKGGTLAEVLTRPDRGTGHSRVNVKTSPSGIGSREEFTRNSLRSKSLPPSSRGRRSRKTNLYQDGLAVAKVVTHGENVNCDRSKFLKRNVGYKEDSLSRYSKVRGKMPHPCDQGMFNGEIYSSTEASFEIQMEANIKDISKQQSAFEMSAKAEACRSPVVDVMMISESASTTLSTKTSKLVQKQLSSVAGDDESAVQERRDCVPQELNKVPTKQASSSAHCPGAEPEPSESSKEGNHPSPNSVLEVPFTEDASSADNFERVSAELQELRLQLQLLKMESSTDADMSTLFPIEEEEDGAQTSLVLPEGNHTIGPEGWEIHYALDVLVTSGLLQEPDYFSMFNNTSWYSQEEDYHPLDPKLFDSLEKKYSDDEGAMGTKWERKLLFDRINSALMQIFVAHVDLCPWVMPKSTGSNLLKWWAHGVRDAAEKLIDQLELTEFETVDREMGWAGPRGEVEMVGNEIEKLLMDDMVAEVILYTENLHCKKTYDSRYAFAR</sequence>
<dbReference type="AlphaFoldDB" id="A0A9N7RM00"/>
<feature type="domain" description="DUF3741" evidence="3">
    <location>
        <begin position="76"/>
        <end position="95"/>
    </location>
</feature>
<evidence type="ECO:0000313" key="4">
    <source>
        <dbReference type="EMBL" id="CAA0836442.1"/>
    </source>
</evidence>
<reference evidence="4" key="1">
    <citation type="submission" date="2019-12" db="EMBL/GenBank/DDBJ databases">
        <authorList>
            <person name="Scholes J."/>
        </authorList>
    </citation>
    <scope>NUCLEOTIDE SEQUENCE</scope>
</reference>
<keyword evidence="5" id="KW-1185">Reference proteome</keyword>
<feature type="region of interest" description="Disordered" evidence="1">
    <location>
        <begin position="601"/>
        <end position="639"/>
    </location>
</feature>
<evidence type="ECO:0008006" key="6">
    <source>
        <dbReference type="Google" id="ProtNLM"/>
    </source>
</evidence>
<evidence type="ECO:0000256" key="1">
    <source>
        <dbReference type="SAM" id="MobiDB-lite"/>
    </source>
</evidence>
<dbReference type="InterPro" id="IPR025486">
    <property type="entry name" value="DUF4378"/>
</dbReference>
<dbReference type="PANTHER" id="PTHR46836:SF8">
    <property type="entry name" value="AFADIN"/>
    <property type="match status" value="1"/>
</dbReference>
<feature type="compositionally biased region" description="Low complexity" evidence="1">
    <location>
        <begin position="433"/>
        <end position="445"/>
    </location>
</feature>
<gene>
    <name evidence="4" type="ORF">SHERM_03531</name>
</gene>
<evidence type="ECO:0000259" key="3">
    <source>
        <dbReference type="Pfam" id="PF14383"/>
    </source>
</evidence>
<comment type="caution">
    <text evidence="4">The sequence shown here is derived from an EMBL/GenBank/DDBJ whole genome shotgun (WGS) entry which is preliminary data.</text>
</comment>
<accession>A0A9N7RM00</accession>
<evidence type="ECO:0000259" key="2">
    <source>
        <dbReference type="Pfam" id="PF14309"/>
    </source>
</evidence>
<feature type="region of interest" description="Disordered" evidence="1">
    <location>
        <begin position="111"/>
        <end position="132"/>
    </location>
</feature>
<proteinExistence type="predicted"/>
<evidence type="ECO:0000313" key="5">
    <source>
        <dbReference type="Proteomes" id="UP001153555"/>
    </source>
</evidence>
<feature type="region of interest" description="Disordered" evidence="1">
    <location>
        <begin position="405"/>
        <end position="453"/>
    </location>
</feature>
<feature type="domain" description="DUF4378" evidence="2">
    <location>
        <begin position="712"/>
        <end position="866"/>
    </location>
</feature>
<name>A0A9N7RM00_STRHE</name>
<protein>
    <recommendedName>
        <fullName evidence="6">DUF4378 domain-containing protein</fullName>
    </recommendedName>
</protein>
<organism evidence="4 5">
    <name type="scientific">Striga hermonthica</name>
    <name type="common">Purple witchweed</name>
    <name type="synonym">Buchnera hermonthica</name>
    <dbReference type="NCBI Taxonomy" id="68872"/>
    <lineage>
        <taxon>Eukaryota</taxon>
        <taxon>Viridiplantae</taxon>
        <taxon>Streptophyta</taxon>
        <taxon>Embryophyta</taxon>
        <taxon>Tracheophyta</taxon>
        <taxon>Spermatophyta</taxon>
        <taxon>Magnoliopsida</taxon>
        <taxon>eudicotyledons</taxon>
        <taxon>Gunneridae</taxon>
        <taxon>Pentapetalae</taxon>
        <taxon>asterids</taxon>
        <taxon>lamiids</taxon>
        <taxon>Lamiales</taxon>
        <taxon>Orobanchaceae</taxon>
        <taxon>Buchnereae</taxon>
        <taxon>Striga</taxon>
    </lineage>
</organism>
<dbReference type="EMBL" id="CACSLK010030184">
    <property type="protein sequence ID" value="CAA0836442.1"/>
    <property type="molecule type" value="Genomic_DNA"/>
</dbReference>
<dbReference type="Proteomes" id="UP001153555">
    <property type="component" value="Unassembled WGS sequence"/>
</dbReference>